<proteinExistence type="predicted"/>
<dbReference type="InterPro" id="IPR029058">
    <property type="entry name" value="AB_hydrolase_fold"/>
</dbReference>
<name>A0A6J4PUW8_9BACT</name>
<sequence>MHNRERYFAMLNANRVVREFGWGTEFVTENGNGGDPRKFFREYSKNAVAQSDEFFFAPDIKDFKLTAVNLTWTSGVETTSIENNTVRARFFAHAKDKKSAVVVLPHWNAKAGTYFDLCKVFNRVGVSALRLTLPYHEERMPPELERADYLVAPNVGRTLQSLRQSVVDTRAAVAWLKSQGYEKVGVVGTSIGSCVGFFAFAHDAAIDAGVFNHVSGYVADVVWQGLSTYHVKEGIGKNVSLEELREFWLPISPLAYMDKLAKMPARPQRYIYTLYDLTFPVDLSRDMMRSLREHNIEHSAVKIPCGHYTLGEKPWVYLDGWKIVAFLRKHLR</sequence>
<accession>A0A6J4PUW8</accession>
<dbReference type="NCBIfam" id="NF047337">
    <property type="entry name" value="hydrolase_RcgR"/>
    <property type="match status" value="1"/>
</dbReference>
<evidence type="ECO:0008006" key="2">
    <source>
        <dbReference type="Google" id="ProtNLM"/>
    </source>
</evidence>
<dbReference type="Gene3D" id="3.40.50.1820">
    <property type="entry name" value="alpha/beta hydrolase"/>
    <property type="match status" value="1"/>
</dbReference>
<dbReference type="AlphaFoldDB" id="A0A6J4PUW8"/>
<organism evidence="1">
    <name type="scientific">uncultured Pyrinomonadaceae bacterium</name>
    <dbReference type="NCBI Taxonomy" id="2283094"/>
    <lineage>
        <taxon>Bacteria</taxon>
        <taxon>Pseudomonadati</taxon>
        <taxon>Acidobacteriota</taxon>
        <taxon>Blastocatellia</taxon>
        <taxon>Blastocatellales</taxon>
        <taxon>Pyrinomonadaceae</taxon>
        <taxon>environmental samples</taxon>
    </lineage>
</organism>
<dbReference type="EMBL" id="CADCUR010000287">
    <property type="protein sequence ID" value="CAA9426211.1"/>
    <property type="molecule type" value="Genomic_DNA"/>
</dbReference>
<gene>
    <name evidence="1" type="ORF">AVDCRST_MAG74-3352</name>
</gene>
<reference evidence="1" key="1">
    <citation type="submission" date="2020-02" db="EMBL/GenBank/DDBJ databases">
        <authorList>
            <person name="Meier V. D."/>
        </authorList>
    </citation>
    <scope>NUCLEOTIDE SEQUENCE</scope>
    <source>
        <strain evidence="1">AVDCRST_MAG74</strain>
    </source>
</reference>
<dbReference type="SUPFAM" id="SSF53474">
    <property type="entry name" value="alpha/beta-Hydrolases"/>
    <property type="match status" value="1"/>
</dbReference>
<dbReference type="InterPro" id="IPR058111">
    <property type="entry name" value="RcgR-like"/>
</dbReference>
<evidence type="ECO:0000313" key="1">
    <source>
        <dbReference type="EMBL" id="CAA9426211.1"/>
    </source>
</evidence>
<protein>
    <recommendedName>
        <fullName evidence="2">Abhydrolase domain-containing 18</fullName>
    </recommendedName>
</protein>